<dbReference type="CDD" id="cd01949">
    <property type="entry name" value="GGDEF"/>
    <property type="match status" value="1"/>
</dbReference>
<dbReference type="CDD" id="cd01948">
    <property type="entry name" value="EAL"/>
    <property type="match status" value="1"/>
</dbReference>
<keyword evidence="4" id="KW-1185">Reference proteome</keyword>
<dbReference type="InterPro" id="IPR052155">
    <property type="entry name" value="Biofilm_reg_signaling"/>
</dbReference>
<gene>
    <name evidence="3" type="ORF">SUTH_01208</name>
</gene>
<dbReference type="Gene3D" id="3.20.20.450">
    <property type="entry name" value="EAL domain"/>
    <property type="match status" value="1"/>
</dbReference>
<dbReference type="HOGENOM" id="CLU_000445_70_50_4"/>
<dbReference type="PANTHER" id="PTHR44757">
    <property type="entry name" value="DIGUANYLATE CYCLASE DGCP"/>
    <property type="match status" value="1"/>
</dbReference>
<dbReference type="InterPro" id="IPR000160">
    <property type="entry name" value="GGDEF_dom"/>
</dbReference>
<proteinExistence type="predicted"/>
<dbReference type="SUPFAM" id="SSF55073">
    <property type="entry name" value="Nucleotide cyclase"/>
    <property type="match status" value="1"/>
</dbReference>
<dbReference type="STRING" id="1223802.SUTH_01208"/>
<evidence type="ECO:0000313" key="3">
    <source>
        <dbReference type="EMBL" id="BAO29008.1"/>
    </source>
</evidence>
<dbReference type="RefSeq" id="WP_041097876.1">
    <property type="nucleotide sequence ID" value="NZ_AP012547.1"/>
</dbReference>
<dbReference type="InterPro" id="IPR035919">
    <property type="entry name" value="EAL_sf"/>
</dbReference>
<dbReference type="SMART" id="SM00267">
    <property type="entry name" value="GGDEF"/>
    <property type="match status" value="1"/>
</dbReference>
<evidence type="ECO:0000313" key="4">
    <source>
        <dbReference type="Proteomes" id="UP000031637"/>
    </source>
</evidence>
<dbReference type="InterPro" id="IPR043128">
    <property type="entry name" value="Rev_trsase/Diguanyl_cyclase"/>
</dbReference>
<dbReference type="SMART" id="SM00052">
    <property type="entry name" value="EAL"/>
    <property type="match status" value="1"/>
</dbReference>
<organism evidence="3 4">
    <name type="scientific">Sulfuritalea hydrogenivorans sk43H</name>
    <dbReference type="NCBI Taxonomy" id="1223802"/>
    <lineage>
        <taxon>Bacteria</taxon>
        <taxon>Pseudomonadati</taxon>
        <taxon>Pseudomonadota</taxon>
        <taxon>Betaproteobacteria</taxon>
        <taxon>Nitrosomonadales</taxon>
        <taxon>Sterolibacteriaceae</taxon>
        <taxon>Sulfuritalea</taxon>
    </lineage>
</organism>
<feature type="domain" description="GGDEF" evidence="2">
    <location>
        <begin position="34"/>
        <end position="166"/>
    </location>
</feature>
<dbReference type="KEGG" id="shd:SUTH_01208"/>
<dbReference type="PANTHER" id="PTHR44757:SF2">
    <property type="entry name" value="BIOFILM ARCHITECTURE MAINTENANCE PROTEIN MBAA"/>
    <property type="match status" value="1"/>
</dbReference>
<feature type="domain" description="EAL" evidence="1">
    <location>
        <begin position="180"/>
        <end position="431"/>
    </location>
</feature>
<sequence length="433" mass="47172">MQTHGIDPGTGFLDRSSCLELVSKLAFSAAAGNQLLAALWIDLSRLKQVNESFGHLGGDLVITQIAQRLREKSAGRGEWCRMGGDEFVCLIPNCDAEHTRQLAQDLLQAIEAPLRFGELFLHPSASIGIAILEQDEDPFAFLERADRAMSTAKRQGGGRAVASGEEPMPGRLGILLAREELAIENKLHLALENGGLSLHYQPIVGFDGRVEAVEALMRCTFDNELIPPARFIPVAEKTGLIIRLGEWSLLAGARYASQLDQAGYRTKVAINVSRAQLASPKFAQALHAALLCANVHPELIELELTESLFMDISETVQSNLNAAQKAGVGLAIDDFGTGYSCLANLKDIPATKLKLDRAFVIVLPQDRRAFSVIKAMSQLGRELGMTVVAEGVEEQSQLDSLREAGVDAIQGYIHAHAMPEEALLSWFQKRKTR</sequence>
<dbReference type="Gene3D" id="3.30.70.270">
    <property type="match status" value="1"/>
</dbReference>
<dbReference type="NCBIfam" id="TIGR00254">
    <property type="entry name" value="GGDEF"/>
    <property type="match status" value="1"/>
</dbReference>
<dbReference type="OrthoDB" id="9813903at2"/>
<dbReference type="SUPFAM" id="SSF141868">
    <property type="entry name" value="EAL domain-like"/>
    <property type="match status" value="1"/>
</dbReference>
<dbReference type="Pfam" id="PF00990">
    <property type="entry name" value="GGDEF"/>
    <property type="match status" value="1"/>
</dbReference>
<dbReference type="Proteomes" id="UP000031637">
    <property type="component" value="Chromosome"/>
</dbReference>
<dbReference type="AlphaFoldDB" id="W0SH19"/>
<reference evidence="3 4" key="1">
    <citation type="journal article" date="2014" name="Syst. Appl. Microbiol.">
        <title>Complete genomes of freshwater sulfur oxidizers Sulfuricella denitrificans skB26 and Sulfuritalea hydrogenivorans sk43H: genetic insights into the sulfur oxidation pathway of betaproteobacteria.</title>
        <authorList>
            <person name="Watanabe T."/>
            <person name="Kojima H."/>
            <person name="Fukui M."/>
        </authorList>
    </citation>
    <scope>NUCLEOTIDE SEQUENCE [LARGE SCALE GENOMIC DNA]</scope>
    <source>
        <strain evidence="3">DSM22779</strain>
    </source>
</reference>
<evidence type="ECO:0000259" key="2">
    <source>
        <dbReference type="PROSITE" id="PS50887"/>
    </source>
</evidence>
<dbReference type="Pfam" id="PF00563">
    <property type="entry name" value="EAL"/>
    <property type="match status" value="1"/>
</dbReference>
<dbReference type="PROSITE" id="PS50883">
    <property type="entry name" value="EAL"/>
    <property type="match status" value="1"/>
</dbReference>
<dbReference type="PROSITE" id="PS50887">
    <property type="entry name" value="GGDEF"/>
    <property type="match status" value="1"/>
</dbReference>
<accession>W0SH19</accession>
<dbReference type="InterPro" id="IPR001633">
    <property type="entry name" value="EAL_dom"/>
</dbReference>
<name>W0SH19_9PROT</name>
<evidence type="ECO:0000259" key="1">
    <source>
        <dbReference type="PROSITE" id="PS50883"/>
    </source>
</evidence>
<dbReference type="EMBL" id="AP012547">
    <property type="protein sequence ID" value="BAO29008.1"/>
    <property type="molecule type" value="Genomic_DNA"/>
</dbReference>
<dbReference type="InterPro" id="IPR029787">
    <property type="entry name" value="Nucleotide_cyclase"/>
</dbReference>
<protein>
    <submittedName>
        <fullName evidence="3">Diguanylate cyclase/phosphodiesterase</fullName>
    </submittedName>
</protein>